<dbReference type="SUPFAM" id="SSF51338">
    <property type="entry name" value="Composite domain of metallo-dependent hydrolases"/>
    <property type="match status" value="1"/>
</dbReference>
<dbReference type="Gene3D" id="2.30.40.10">
    <property type="entry name" value="Urease, subunit C, domain 1"/>
    <property type="match status" value="1"/>
</dbReference>
<dbReference type="AlphaFoldDB" id="A0A1W1CA12"/>
<dbReference type="SUPFAM" id="SSF51556">
    <property type="entry name" value="Metallo-dependent hydrolases"/>
    <property type="match status" value="1"/>
</dbReference>
<dbReference type="GO" id="GO:0046872">
    <property type="term" value="F:metal ion binding"/>
    <property type="evidence" value="ECO:0007669"/>
    <property type="project" value="UniProtKB-KW"/>
</dbReference>
<keyword evidence="4" id="KW-0119">Carbohydrate metabolism</keyword>
<dbReference type="Gene3D" id="3.20.20.140">
    <property type="entry name" value="Metal-dependent hydrolases"/>
    <property type="match status" value="1"/>
</dbReference>
<name>A0A1W1CA12_9ZZZZ</name>
<evidence type="ECO:0000256" key="1">
    <source>
        <dbReference type="ARBA" id="ARBA00010716"/>
    </source>
</evidence>
<dbReference type="GO" id="GO:0006046">
    <property type="term" value="P:N-acetylglucosamine catabolic process"/>
    <property type="evidence" value="ECO:0007669"/>
    <property type="project" value="TreeGrafter"/>
</dbReference>
<dbReference type="EMBL" id="FPHN01000145">
    <property type="protein sequence ID" value="SFV62562.1"/>
    <property type="molecule type" value="Genomic_DNA"/>
</dbReference>
<dbReference type="FunFam" id="3.20.20.140:FF:000004">
    <property type="entry name" value="N-acetylglucosamine-6-phosphate deacetylase"/>
    <property type="match status" value="1"/>
</dbReference>
<proteinExistence type="inferred from homology"/>
<dbReference type="PIRSF" id="PIRSF038994">
    <property type="entry name" value="NagA"/>
    <property type="match status" value="1"/>
</dbReference>
<keyword evidence="2" id="KW-0479">Metal-binding</keyword>
<gene>
    <name evidence="6" type="ORF">MNB_SV-14-935</name>
</gene>
<dbReference type="InterPro" id="IPR006680">
    <property type="entry name" value="Amidohydro-rel"/>
</dbReference>
<dbReference type="EC" id="3.5.1.25" evidence="6"/>
<organism evidence="6">
    <name type="scientific">hydrothermal vent metagenome</name>
    <dbReference type="NCBI Taxonomy" id="652676"/>
    <lineage>
        <taxon>unclassified sequences</taxon>
        <taxon>metagenomes</taxon>
        <taxon>ecological metagenomes</taxon>
    </lineage>
</organism>
<sequence length="372" mass="41222">MKAIVNAKIIVDNEVLVGYNLFFFKNKIIRITNELPVGVELIDAKGLYLSAGFIDIHIHGSNGFDVMDGTSEALDGISKSIMQTGTTSFLATTMTMSKEDIESALDNIQKFKANDRAKILGVHLEGPFINPSKKGAQNEAYIQRPNFELIEPYMDIVKMITLAPEVDGAKEFMHYLQKHYPNVLLSIGHSNASYEQSKESFSMGISHATHLFNAMNPLHHREAGVVGAVLEDENISCDIIADLIHIHYSFFPMLHKLKKENLLLITDAMRAGCLCAGVSEIGGQKVIVKNGEARLEDGTLAGSVLKMNEALRNFYKYTDISLPKLISMVTSVPAKKLGLKLGRLAEGYPADLVLFDREFEIQRVYIEGKSLI</sequence>
<dbReference type="NCBIfam" id="TIGR00221">
    <property type="entry name" value="nagA"/>
    <property type="match status" value="1"/>
</dbReference>
<feature type="domain" description="Amidohydrolase-related" evidence="5">
    <location>
        <begin position="48"/>
        <end position="370"/>
    </location>
</feature>
<dbReference type="InterPro" id="IPR003764">
    <property type="entry name" value="GlcNAc_6-P_deAcase"/>
</dbReference>
<evidence type="ECO:0000313" key="6">
    <source>
        <dbReference type="EMBL" id="SFV62562.1"/>
    </source>
</evidence>
<protein>
    <submittedName>
        <fullName evidence="6">N-acetylglucosamine-6-phosphate deacetylase</fullName>
        <ecNumber evidence="6">3.5.1.25</ecNumber>
    </submittedName>
</protein>
<dbReference type="Pfam" id="PF01979">
    <property type="entry name" value="Amidohydro_1"/>
    <property type="match status" value="1"/>
</dbReference>
<dbReference type="CDD" id="cd00854">
    <property type="entry name" value="NagA"/>
    <property type="match status" value="1"/>
</dbReference>
<dbReference type="PANTHER" id="PTHR11113">
    <property type="entry name" value="N-ACETYLGLUCOSAMINE-6-PHOSPHATE DEACETYLASE"/>
    <property type="match status" value="1"/>
</dbReference>
<evidence type="ECO:0000256" key="2">
    <source>
        <dbReference type="ARBA" id="ARBA00022723"/>
    </source>
</evidence>
<dbReference type="PANTHER" id="PTHR11113:SF14">
    <property type="entry name" value="N-ACETYLGLUCOSAMINE-6-PHOSPHATE DEACETYLASE"/>
    <property type="match status" value="1"/>
</dbReference>
<accession>A0A1W1CA12</accession>
<dbReference type="InterPro" id="IPR011059">
    <property type="entry name" value="Metal-dep_hydrolase_composite"/>
</dbReference>
<keyword evidence="3 6" id="KW-0378">Hydrolase</keyword>
<evidence type="ECO:0000256" key="4">
    <source>
        <dbReference type="ARBA" id="ARBA00023277"/>
    </source>
</evidence>
<comment type="similarity">
    <text evidence="1">Belongs to the metallo-dependent hydrolases superfamily. NagA family.</text>
</comment>
<reference evidence="6" key="1">
    <citation type="submission" date="2016-10" db="EMBL/GenBank/DDBJ databases">
        <authorList>
            <person name="de Groot N.N."/>
        </authorList>
    </citation>
    <scope>NUCLEOTIDE SEQUENCE</scope>
</reference>
<evidence type="ECO:0000256" key="3">
    <source>
        <dbReference type="ARBA" id="ARBA00022801"/>
    </source>
</evidence>
<dbReference type="GO" id="GO:0008448">
    <property type="term" value="F:N-acetylglucosamine-6-phosphate deacetylase activity"/>
    <property type="evidence" value="ECO:0007669"/>
    <property type="project" value="UniProtKB-EC"/>
</dbReference>
<dbReference type="InterPro" id="IPR032466">
    <property type="entry name" value="Metal_Hydrolase"/>
</dbReference>
<evidence type="ECO:0000259" key="5">
    <source>
        <dbReference type="Pfam" id="PF01979"/>
    </source>
</evidence>